<dbReference type="InterPro" id="IPR010357">
    <property type="entry name" value="TXNDC17_dom"/>
</dbReference>
<proteinExistence type="predicted"/>
<dbReference type="Gene3D" id="3.40.30.10">
    <property type="entry name" value="Glutaredoxin"/>
    <property type="match status" value="1"/>
</dbReference>
<sequence length="71" mass="7526">MPLIENPSPSLLLTITGPPPPARLYVIFSSIDAGTGKIWCPDCRAVESTVRQSFEGADAPTAIVRSAEIAE</sequence>
<evidence type="ECO:0000313" key="2">
    <source>
        <dbReference type="EMBL" id="KDQ18260.1"/>
    </source>
</evidence>
<dbReference type="FunCoup" id="A0A067MU87">
    <property type="interactions" value="310"/>
</dbReference>
<dbReference type="InParanoid" id="A0A067MU87"/>
<name>A0A067MU87_BOTB1</name>
<dbReference type="HOGENOM" id="CLU_2739688_0_0_1"/>
<feature type="domain" description="Thioredoxin" evidence="1">
    <location>
        <begin position="23"/>
        <end position="65"/>
    </location>
</feature>
<dbReference type="AlphaFoldDB" id="A0A067MU87"/>
<gene>
    <name evidence="2" type="ORF">BOTBODRAFT_171918</name>
</gene>
<dbReference type="Pfam" id="PF06110">
    <property type="entry name" value="TXD17-like_Trx"/>
    <property type="match status" value="1"/>
</dbReference>
<dbReference type="OrthoDB" id="78947at2759"/>
<dbReference type="EMBL" id="KL198022">
    <property type="protein sequence ID" value="KDQ18260.1"/>
    <property type="molecule type" value="Genomic_DNA"/>
</dbReference>
<keyword evidence="3" id="KW-1185">Reference proteome</keyword>
<dbReference type="Proteomes" id="UP000027195">
    <property type="component" value="Unassembled WGS sequence"/>
</dbReference>
<evidence type="ECO:0000313" key="3">
    <source>
        <dbReference type="Proteomes" id="UP000027195"/>
    </source>
</evidence>
<organism evidence="2 3">
    <name type="scientific">Botryobasidium botryosum (strain FD-172 SS1)</name>
    <dbReference type="NCBI Taxonomy" id="930990"/>
    <lineage>
        <taxon>Eukaryota</taxon>
        <taxon>Fungi</taxon>
        <taxon>Dikarya</taxon>
        <taxon>Basidiomycota</taxon>
        <taxon>Agaricomycotina</taxon>
        <taxon>Agaricomycetes</taxon>
        <taxon>Cantharellales</taxon>
        <taxon>Botryobasidiaceae</taxon>
        <taxon>Botryobasidium</taxon>
    </lineage>
</organism>
<accession>A0A067MU87</accession>
<reference evidence="3" key="1">
    <citation type="journal article" date="2014" name="Proc. Natl. Acad. Sci. U.S.A.">
        <title>Extensive sampling of basidiomycete genomes demonstrates inadequacy of the white-rot/brown-rot paradigm for wood decay fungi.</title>
        <authorList>
            <person name="Riley R."/>
            <person name="Salamov A.A."/>
            <person name="Brown D.W."/>
            <person name="Nagy L.G."/>
            <person name="Floudas D."/>
            <person name="Held B.W."/>
            <person name="Levasseur A."/>
            <person name="Lombard V."/>
            <person name="Morin E."/>
            <person name="Otillar R."/>
            <person name="Lindquist E.A."/>
            <person name="Sun H."/>
            <person name="LaButti K.M."/>
            <person name="Schmutz J."/>
            <person name="Jabbour D."/>
            <person name="Luo H."/>
            <person name="Baker S.E."/>
            <person name="Pisabarro A.G."/>
            <person name="Walton J.D."/>
            <person name="Blanchette R.A."/>
            <person name="Henrissat B."/>
            <person name="Martin F."/>
            <person name="Cullen D."/>
            <person name="Hibbett D.S."/>
            <person name="Grigoriev I.V."/>
        </authorList>
    </citation>
    <scope>NUCLEOTIDE SEQUENCE [LARGE SCALE GENOMIC DNA]</scope>
    <source>
        <strain evidence="3">FD-172 SS1</strain>
    </source>
</reference>
<protein>
    <recommendedName>
        <fullName evidence="1">Thioredoxin domain-containing protein</fullName>
    </recommendedName>
</protein>
<evidence type="ECO:0000259" key="1">
    <source>
        <dbReference type="Pfam" id="PF06110"/>
    </source>
</evidence>